<dbReference type="AlphaFoldDB" id="A0A431VG85"/>
<gene>
    <name evidence="1" type="ORF">EJ903_13405</name>
</gene>
<accession>A0A431VG85</accession>
<proteinExistence type="predicted"/>
<protein>
    <recommendedName>
        <fullName evidence="3">MetA-pathway of phenol degradation</fullName>
    </recommendedName>
</protein>
<dbReference type="Proteomes" id="UP000277007">
    <property type="component" value="Unassembled WGS sequence"/>
</dbReference>
<dbReference type="Pfam" id="PF13557">
    <property type="entry name" value="Phenol_MetA_deg"/>
    <property type="match status" value="1"/>
</dbReference>
<dbReference type="InterPro" id="IPR025737">
    <property type="entry name" value="FApF"/>
</dbReference>
<keyword evidence="2" id="KW-1185">Reference proteome</keyword>
<evidence type="ECO:0000313" key="2">
    <source>
        <dbReference type="Proteomes" id="UP000277007"/>
    </source>
</evidence>
<name>A0A431VG85_9PROT</name>
<evidence type="ECO:0008006" key="3">
    <source>
        <dbReference type="Google" id="ProtNLM"/>
    </source>
</evidence>
<reference evidence="1 2" key="1">
    <citation type="submission" date="2018-12" db="EMBL/GenBank/DDBJ databases">
        <authorList>
            <person name="Yang Y."/>
        </authorList>
    </citation>
    <scope>NUCLEOTIDE SEQUENCE [LARGE SCALE GENOMIC DNA]</scope>
    <source>
        <strain evidence="1 2">L-25-5w-1</strain>
    </source>
</reference>
<dbReference type="EMBL" id="RXMA01000011">
    <property type="protein sequence ID" value="RTR19486.1"/>
    <property type="molecule type" value="Genomic_DNA"/>
</dbReference>
<comment type="caution">
    <text evidence="1">The sequence shown here is derived from an EMBL/GenBank/DDBJ whole genome shotgun (WGS) entry which is preliminary data.</text>
</comment>
<dbReference type="RefSeq" id="WP_126616085.1">
    <property type="nucleotide sequence ID" value="NZ_JBHUCY010000049.1"/>
</dbReference>
<sequence length="321" mass="34117">MSIQLSIKTRRRKTRLAATAITTALVIGAAVGGWASGAAATENGAPTTPFGVFDFGAGMLPPPTPYGAVGLRTNFYSATSVKDGWGNTANSDFNLHVLSVGAAYIKMTDVEVLGAKYGFGGVVPFLDMGGHLTIRTPVGPLNLQSQVFKLGDIQVYPVMLQWQAKNLFINAAAQIQAPTGSYNVNRLFNPGANHWAFAPVVGVTYLTEGGFELSSNVELNINTVNPKTKYRSGIEFKHEFAVGQHVGPVTAGLGGYWYQQITDDTGPGSGTGNRARVFAVGPALSYFEPGMPLVTVHSYKEFGARNRSQGIATALRVAYSF</sequence>
<organism evidence="1 2">
    <name type="scientific">Azospirillum griseum</name>
    <dbReference type="NCBI Taxonomy" id="2496639"/>
    <lineage>
        <taxon>Bacteria</taxon>
        <taxon>Pseudomonadati</taxon>
        <taxon>Pseudomonadota</taxon>
        <taxon>Alphaproteobacteria</taxon>
        <taxon>Rhodospirillales</taxon>
        <taxon>Azospirillaceae</taxon>
        <taxon>Azospirillum</taxon>
    </lineage>
</organism>
<evidence type="ECO:0000313" key="1">
    <source>
        <dbReference type="EMBL" id="RTR19486.1"/>
    </source>
</evidence>
<dbReference type="OrthoDB" id="109533at2"/>